<proteinExistence type="inferred from homology"/>
<dbReference type="Gene3D" id="3.40.50.12370">
    <property type="match status" value="1"/>
</dbReference>
<reference evidence="4 5" key="1">
    <citation type="submission" date="2019-03" db="EMBL/GenBank/DDBJ databases">
        <title>Whole genome sequence of a novel Rubrobacter taiwanensis strain, isolated from Yellowstone National Park.</title>
        <authorList>
            <person name="Freed S."/>
            <person name="Ramaley R.F."/>
            <person name="Kyndt J.A."/>
        </authorList>
    </citation>
    <scope>NUCLEOTIDE SEQUENCE [LARGE SCALE GENOMIC DNA]</scope>
    <source>
        <strain evidence="4 5">Yellowstone</strain>
    </source>
</reference>
<evidence type="ECO:0000313" key="5">
    <source>
        <dbReference type="Proteomes" id="UP000295244"/>
    </source>
</evidence>
<dbReference type="PRINTS" id="PR01438">
    <property type="entry name" value="UNVRSLSTRESS"/>
</dbReference>
<gene>
    <name evidence="4" type="ORF">E0L93_09870</name>
</gene>
<feature type="domain" description="UspA" evidence="3">
    <location>
        <begin position="29"/>
        <end position="166"/>
    </location>
</feature>
<dbReference type="CDD" id="cd00293">
    <property type="entry name" value="USP-like"/>
    <property type="match status" value="1"/>
</dbReference>
<dbReference type="PANTHER" id="PTHR46268">
    <property type="entry name" value="STRESS RESPONSE PROTEIN NHAX"/>
    <property type="match status" value="1"/>
</dbReference>
<dbReference type="InterPro" id="IPR006015">
    <property type="entry name" value="Universal_stress_UspA"/>
</dbReference>
<keyword evidence="2" id="KW-0175">Coiled coil</keyword>
<dbReference type="OrthoDB" id="3174546at2"/>
<dbReference type="Pfam" id="PF00582">
    <property type="entry name" value="Usp"/>
    <property type="match status" value="1"/>
</dbReference>
<dbReference type="SUPFAM" id="SSF52402">
    <property type="entry name" value="Adenine nucleotide alpha hydrolases-like"/>
    <property type="match status" value="1"/>
</dbReference>
<comment type="caution">
    <text evidence="4">The sequence shown here is derived from an EMBL/GenBank/DDBJ whole genome shotgun (WGS) entry which is preliminary data.</text>
</comment>
<dbReference type="Proteomes" id="UP000295244">
    <property type="component" value="Unassembled WGS sequence"/>
</dbReference>
<evidence type="ECO:0000256" key="1">
    <source>
        <dbReference type="ARBA" id="ARBA00008791"/>
    </source>
</evidence>
<evidence type="ECO:0000256" key="2">
    <source>
        <dbReference type="SAM" id="Coils"/>
    </source>
</evidence>
<protein>
    <submittedName>
        <fullName evidence="4">Universal stress protein</fullName>
    </submittedName>
</protein>
<dbReference type="InterPro" id="IPR006016">
    <property type="entry name" value="UspA"/>
</dbReference>
<dbReference type="EMBL" id="SKBU01000016">
    <property type="protein sequence ID" value="TCJ16490.1"/>
    <property type="molecule type" value="Genomic_DNA"/>
</dbReference>
<sequence length="168" mass="18307">MGSVSESVLHYAHCSVLVARGTPLSFPVKILIAVDGSQEAARAAQTAAELAEKTGSELHVVHVGVLEPVYHPERHGYPAYRERIEEEVLRLLEEQVERLKKTGKEVVRSHPRLGRADEEILAVAGEIGAELIVTGNRGLSPLKRVLMGSVSDSVVRHARCPVLVVRGR</sequence>
<organism evidence="4 5">
    <name type="scientific">Rubrobacter taiwanensis</name>
    <dbReference type="NCBI Taxonomy" id="185139"/>
    <lineage>
        <taxon>Bacteria</taxon>
        <taxon>Bacillati</taxon>
        <taxon>Actinomycetota</taxon>
        <taxon>Rubrobacteria</taxon>
        <taxon>Rubrobacterales</taxon>
        <taxon>Rubrobacteraceae</taxon>
        <taxon>Rubrobacter</taxon>
    </lineage>
</organism>
<name>A0A4R1BGZ5_9ACTN</name>
<comment type="similarity">
    <text evidence="1">Belongs to the universal stress protein A family.</text>
</comment>
<dbReference type="PANTHER" id="PTHR46268:SF6">
    <property type="entry name" value="UNIVERSAL STRESS PROTEIN UP12"/>
    <property type="match status" value="1"/>
</dbReference>
<accession>A0A4R1BGZ5</accession>
<dbReference type="AlphaFoldDB" id="A0A4R1BGZ5"/>
<feature type="coiled-coil region" evidence="2">
    <location>
        <begin position="82"/>
        <end position="109"/>
    </location>
</feature>
<evidence type="ECO:0000313" key="4">
    <source>
        <dbReference type="EMBL" id="TCJ16490.1"/>
    </source>
</evidence>
<evidence type="ECO:0000259" key="3">
    <source>
        <dbReference type="Pfam" id="PF00582"/>
    </source>
</evidence>
<keyword evidence="5" id="KW-1185">Reference proteome</keyword>